<feature type="domain" description="PIN" evidence="2">
    <location>
        <begin position="356"/>
        <end position="532"/>
    </location>
</feature>
<dbReference type="GO" id="GO:0005697">
    <property type="term" value="C:telomerase holoenzyme complex"/>
    <property type="evidence" value="ECO:0007669"/>
    <property type="project" value="TreeGrafter"/>
</dbReference>
<dbReference type="GO" id="GO:0070034">
    <property type="term" value="F:telomerase RNA binding"/>
    <property type="evidence" value="ECO:0007669"/>
    <property type="project" value="TreeGrafter"/>
</dbReference>
<evidence type="ECO:0000256" key="1">
    <source>
        <dbReference type="ARBA" id="ARBA00023161"/>
    </source>
</evidence>
<dbReference type="InterPro" id="IPR018834">
    <property type="entry name" value="DNA/RNA-bd_Est1-type"/>
</dbReference>
<dbReference type="EMBL" id="UYRR01034402">
    <property type="protein sequence ID" value="VDK60949.1"/>
    <property type="molecule type" value="Genomic_DNA"/>
</dbReference>
<accession>A0A3P6RKY5</accession>
<dbReference type="Proteomes" id="UP000267096">
    <property type="component" value="Unassembled WGS sequence"/>
</dbReference>
<dbReference type="OrthoDB" id="2017974at2759"/>
<dbReference type="GO" id="GO:0042162">
    <property type="term" value="F:telomeric DNA binding"/>
    <property type="evidence" value="ECO:0007669"/>
    <property type="project" value="TreeGrafter"/>
</dbReference>
<gene>
    <name evidence="3" type="ORF">ASIM_LOCUS17661</name>
</gene>
<protein>
    <recommendedName>
        <fullName evidence="2">PIN domain-containing protein</fullName>
    </recommendedName>
</protein>
<dbReference type="SMART" id="SM00670">
    <property type="entry name" value="PINc"/>
    <property type="match status" value="1"/>
</dbReference>
<dbReference type="AlphaFoldDB" id="A0A3P6RKY5"/>
<dbReference type="Gene3D" id="3.40.50.1010">
    <property type="entry name" value="5'-nuclease"/>
    <property type="match status" value="1"/>
</dbReference>
<dbReference type="InterPro" id="IPR029060">
    <property type="entry name" value="PIN-like_dom_sf"/>
</dbReference>
<dbReference type="Pfam" id="PF13638">
    <property type="entry name" value="PIN_4"/>
    <property type="match status" value="1"/>
</dbReference>
<dbReference type="GO" id="GO:0000184">
    <property type="term" value="P:nuclear-transcribed mRNA catabolic process, nonsense-mediated decay"/>
    <property type="evidence" value="ECO:0007669"/>
    <property type="project" value="UniProtKB-KW"/>
</dbReference>
<dbReference type="SUPFAM" id="SSF48452">
    <property type="entry name" value="TPR-like"/>
    <property type="match status" value="1"/>
</dbReference>
<keyword evidence="1" id="KW-0866">Nonsense-mediated mRNA decay</keyword>
<sequence length="554" mass="61524">MDERFGLTTASGMNAQHKEKEIYKGEKPHEVWISSDGKRTNRDDNDMVDSSNAFDFENDSIVKLYRRTVPYLLHTSGLLITKIGMEQFESESERALLQLQALISRDECPMSAVQVVQICALYIFAVHNCSSISVEMNTCSLLQQRAVQMVLSLFAILLTCLDEFKHDLNLILIGEKPIPSKMRRVMPALWVLSEWLSTPSINRLYKGMPSLGPIESNLFQIDVWHTLASVSNALVYAESEGVLARNVPGSKDGSEVDNDKQIEITLPECVYLASFGMLLALHARASSILTAAEYLDGSGLHCFSFDEHLDRFISSCDDKRTERDMSTSKFDDRISSDIQEVADDERDRVVIEVRPNYLVPDTNAFIDHLESIQRIVDNGRYTVLVPTTVASELSCLSKPAATRPAMGSAAQMGQSIQFVSMDQEDEQENWVMERARSAVAFLKKASEQKTGHIATVTSKGSRLPSVFFGAEQCSSSSINDKTVNDDMILSSCSALSSLLPNPLSASTESATIKPSRLYRSVVLLTDDRALSIKAICANIPCRTIASFLKWAIIQ</sequence>
<dbReference type="Pfam" id="PF10373">
    <property type="entry name" value="EST1_DNA_bind"/>
    <property type="match status" value="1"/>
</dbReference>
<name>A0A3P6RKY5_ANISI</name>
<dbReference type="InterPro" id="IPR011990">
    <property type="entry name" value="TPR-like_helical_dom_sf"/>
</dbReference>
<evidence type="ECO:0000259" key="2">
    <source>
        <dbReference type="SMART" id="SM00670"/>
    </source>
</evidence>
<reference evidence="3 4" key="1">
    <citation type="submission" date="2018-11" db="EMBL/GenBank/DDBJ databases">
        <authorList>
            <consortium name="Pathogen Informatics"/>
        </authorList>
    </citation>
    <scope>NUCLEOTIDE SEQUENCE [LARGE SCALE GENOMIC DNA]</scope>
</reference>
<evidence type="ECO:0000313" key="3">
    <source>
        <dbReference type="EMBL" id="VDK60949.1"/>
    </source>
</evidence>
<keyword evidence="4" id="KW-1185">Reference proteome</keyword>
<dbReference type="PANTHER" id="PTHR15696">
    <property type="entry name" value="SMG-7 SUPPRESSOR WITH MORPHOLOGICAL EFFECT ON GENITALIA PROTEIN 7"/>
    <property type="match status" value="1"/>
</dbReference>
<dbReference type="SUPFAM" id="SSF88723">
    <property type="entry name" value="PIN domain-like"/>
    <property type="match status" value="1"/>
</dbReference>
<dbReference type="PANTHER" id="PTHR15696:SF0">
    <property type="entry name" value="TELOMERASE-BINDING PROTEIN EST1A"/>
    <property type="match status" value="1"/>
</dbReference>
<dbReference type="InterPro" id="IPR002716">
    <property type="entry name" value="PIN_dom"/>
</dbReference>
<proteinExistence type="predicted"/>
<evidence type="ECO:0000313" key="4">
    <source>
        <dbReference type="Proteomes" id="UP000267096"/>
    </source>
</evidence>
<organism evidence="3 4">
    <name type="scientific">Anisakis simplex</name>
    <name type="common">Herring worm</name>
    <dbReference type="NCBI Taxonomy" id="6269"/>
    <lineage>
        <taxon>Eukaryota</taxon>
        <taxon>Metazoa</taxon>
        <taxon>Ecdysozoa</taxon>
        <taxon>Nematoda</taxon>
        <taxon>Chromadorea</taxon>
        <taxon>Rhabditida</taxon>
        <taxon>Spirurina</taxon>
        <taxon>Ascaridomorpha</taxon>
        <taxon>Ascaridoidea</taxon>
        <taxon>Anisakidae</taxon>
        <taxon>Anisakis</taxon>
        <taxon>Anisakis simplex complex</taxon>
    </lineage>
</organism>
<dbReference type="InterPro" id="IPR045153">
    <property type="entry name" value="Est1/Ebs1-like"/>
</dbReference>